<dbReference type="GO" id="GO:0071949">
    <property type="term" value="F:FAD binding"/>
    <property type="evidence" value="ECO:0007669"/>
    <property type="project" value="InterPro"/>
</dbReference>
<dbReference type="AlphaFoldDB" id="W9WZS7"/>
<keyword evidence="4" id="KW-0560">Oxidoreductase</keyword>
<protein>
    <recommendedName>
        <fullName evidence="6">FAD-binding domain-containing protein</fullName>
    </recommendedName>
</protein>
<evidence type="ECO:0000313" key="8">
    <source>
        <dbReference type="Proteomes" id="UP000019471"/>
    </source>
</evidence>
<keyword evidence="5" id="KW-0503">Monooxygenase</keyword>
<keyword evidence="8" id="KW-1185">Reference proteome</keyword>
<evidence type="ECO:0000313" key="7">
    <source>
        <dbReference type="EMBL" id="EXJ70575.1"/>
    </source>
</evidence>
<evidence type="ECO:0000256" key="1">
    <source>
        <dbReference type="ARBA" id="ARBA00007992"/>
    </source>
</evidence>
<comment type="similarity">
    <text evidence="1">Belongs to the paxM FAD-dependent monooxygenase family.</text>
</comment>
<sequence length="377" mass="42211">MQKGAVPVEGARFLDYHDGSLLYMRKIDERESAMQSTDGPCVAHRADYHATLHEEATRLGCEIQLGCEVQDVNFDQASVILNDGSVIAGDVVVAADGLWSTLRDKILGQLSPPLPTGDLAYRMTLPADALSTIADQNVQELLRPNLSTVWLGPDRHCVLYPIRNRSQWNLVLIPDNLPDNVRTQAATMEEMKQCFEGWDPRLQKLMATGDAVMSWKLLHCEELKTWSKGRCVLIGDACHPSLPYQAQGAAMALEDGITLGTLLGSLNESQHPAVCGADRRAQCILELLLVFESVRKPRTSLNQKGSQSNQYWYQASTPEDMERRNKVFRSADGWGKCEWKGADFEYQRELLGYDARKHALETYEGWEKQARAVDCNL</sequence>
<dbReference type="GeneID" id="19191354"/>
<dbReference type="PRINTS" id="PR00420">
    <property type="entry name" value="RNGMNOXGNASE"/>
</dbReference>
<dbReference type="SUPFAM" id="SSF51905">
    <property type="entry name" value="FAD/NAD(P)-binding domain"/>
    <property type="match status" value="1"/>
</dbReference>
<reference evidence="7 8" key="1">
    <citation type="submission" date="2013-03" db="EMBL/GenBank/DDBJ databases">
        <title>The Genome Sequence of Cladophialophora psammophila CBS 110553.</title>
        <authorList>
            <consortium name="The Broad Institute Genomics Platform"/>
            <person name="Cuomo C."/>
            <person name="de Hoog S."/>
            <person name="Gorbushina A."/>
            <person name="Walker B."/>
            <person name="Young S.K."/>
            <person name="Zeng Q."/>
            <person name="Gargeya S."/>
            <person name="Fitzgerald M."/>
            <person name="Haas B."/>
            <person name="Abouelleil A."/>
            <person name="Allen A.W."/>
            <person name="Alvarado L."/>
            <person name="Arachchi H.M."/>
            <person name="Berlin A.M."/>
            <person name="Chapman S.B."/>
            <person name="Gainer-Dewar J."/>
            <person name="Goldberg J."/>
            <person name="Griggs A."/>
            <person name="Gujja S."/>
            <person name="Hansen M."/>
            <person name="Howarth C."/>
            <person name="Imamovic A."/>
            <person name="Ireland A."/>
            <person name="Larimer J."/>
            <person name="McCowan C."/>
            <person name="Murphy C."/>
            <person name="Pearson M."/>
            <person name="Poon T.W."/>
            <person name="Priest M."/>
            <person name="Roberts A."/>
            <person name="Saif S."/>
            <person name="Shea T."/>
            <person name="Sisk P."/>
            <person name="Sykes S."/>
            <person name="Wortman J."/>
            <person name="Nusbaum C."/>
            <person name="Birren B."/>
        </authorList>
    </citation>
    <scope>NUCLEOTIDE SEQUENCE [LARGE SCALE GENOMIC DNA]</scope>
    <source>
        <strain evidence="7 8">CBS 110553</strain>
    </source>
</reference>
<dbReference type="InterPro" id="IPR002938">
    <property type="entry name" value="FAD-bd"/>
</dbReference>
<dbReference type="eggNOG" id="KOG2614">
    <property type="taxonomic scope" value="Eukaryota"/>
</dbReference>
<dbReference type="EMBL" id="AMGX01000009">
    <property type="protein sequence ID" value="EXJ70575.1"/>
    <property type="molecule type" value="Genomic_DNA"/>
</dbReference>
<evidence type="ECO:0000256" key="4">
    <source>
        <dbReference type="ARBA" id="ARBA00023002"/>
    </source>
</evidence>
<dbReference type="Gene3D" id="3.50.50.60">
    <property type="entry name" value="FAD/NAD(P)-binding domain"/>
    <property type="match status" value="1"/>
</dbReference>
<dbReference type="InterPro" id="IPR036188">
    <property type="entry name" value="FAD/NAD-bd_sf"/>
</dbReference>
<feature type="domain" description="FAD-binding" evidence="6">
    <location>
        <begin position="33"/>
        <end position="265"/>
    </location>
</feature>
<dbReference type="PANTHER" id="PTHR13789:SF311">
    <property type="entry name" value="HYDROXYLASE, PUTATIVE (AFU_ORTHOLOGUE AFUA_5G10180)-RELATED"/>
    <property type="match status" value="1"/>
</dbReference>
<accession>W9WZS7</accession>
<comment type="caution">
    <text evidence="7">The sequence shown here is derived from an EMBL/GenBank/DDBJ whole genome shotgun (WGS) entry which is preliminary data.</text>
</comment>
<dbReference type="OrthoDB" id="1878542at2759"/>
<evidence type="ECO:0000256" key="5">
    <source>
        <dbReference type="ARBA" id="ARBA00023033"/>
    </source>
</evidence>
<name>W9WZS7_9EURO</name>
<dbReference type="InterPro" id="IPR050493">
    <property type="entry name" value="FAD-dep_Monooxygenase_BioMet"/>
</dbReference>
<evidence type="ECO:0000256" key="2">
    <source>
        <dbReference type="ARBA" id="ARBA00022630"/>
    </source>
</evidence>
<dbReference type="RefSeq" id="XP_007745427.1">
    <property type="nucleotide sequence ID" value="XM_007747237.1"/>
</dbReference>
<proteinExistence type="inferred from homology"/>
<dbReference type="GO" id="GO:0004497">
    <property type="term" value="F:monooxygenase activity"/>
    <property type="evidence" value="ECO:0007669"/>
    <property type="project" value="UniProtKB-KW"/>
</dbReference>
<dbReference type="HOGENOM" id="CLU_009665_19_3_1"/>
<keyword evidence="3" id="KW-0274">FAD</keyword>
<evidence type="ECO:0000256" key="3">
    <source>
        <dbReference type="ARBA" id="ARBA00022827"/>
    </source>
</evidence>
<dbReference type="STRING" id="1182543.W9WZS7"/>
<dbReference type="PANTHER" id="PTHR13789">
    <property type="entry name" value="MONOOXYGENASE"/>
    <property type="match status" value="1"/>
</dbReference>
<gene>
    <name evidence="7" type="ORF">A1O5_06645</name>
</gene>
<keyword evidence="2" id="KW-0285">Flavoprotein</keyword>
<dbReference type="SUPFAM" id="SSF54373">
    <property type="entry name" value="FAD-linked reductases, C-terminal domain"/>
    <property type="match status" value="1"/>
</dbReference>
<dbReference type="Pfam" id="PF01494">
    <property type="entry name" value="FAD_binding_3"/>
    <property type="match status" value="1"/>
</dbReference>
<evidence type="ECO:0000259" key="6">
    <source>
        <dbReference type="Pfam" id="PF01494"/>
    </source>
</evidence>
<dbReference type="Proteomes" id="UP000019471">
    <property type="component" value="Unassembled WGS sequence"/>
</dbReference>
<organism evidence="7 8">
    <name type="scientific">Cladophialophora psammophila CBS 110553</name>
    <dbReference type="NCBI Taxonomy" id="1182543"/>
    <lineage>
        <taxon>Eukaryota</taxon>
        <taxon>Fungi</taxon>
        <taxon>Dikarya</taxon>
        <taxon>Ascomycota</taxon>
        <taxon>Pezizomycotina</taxon>
        <taxon>Eurotiomycetes</taxon>
        <taxon>Chaetothyriomycetidae</taxon>
        <taxon>Chaetothyriales</taxon>
        <taxon>Herpotrichiellaceae</taxon>
        <taxon>Cladophialophora</taxon>
    </lineage>
</organism>